<dbReference type="InterPro" id="IPR050640">
    <property type="entry name" value="Bact_2-comp_sensor_kinase"/>
</dbReference>
<dbReference type="GO" id="GO:0000155">
    <property type="term" value="F:phosphorelay sensor kinase activity"/>
    <property type="evidence" value="ECO:0007669"/>
    <property type="project" value="InterPro"/>
</dbReference>
<sequence>MKAFRDRSIITKTRLITAISMIAFILALTLTFGTYWMLGARRTLIQNAEQDGAAAAESIDSLLRTITEDVVAIFGTEDFVLELNNMLSGKEDPIHARIAIQDELMRLATADASILSAIILNSEDSGVYSLFRDAVIPSRSKTLWDSEIRSLSGVSLLPERPSPIRGQGDIIPLAFPMATRFGGIEISSGMSDIIAVALLSADTINSMLPEGGALYNEKGQRITGAEEQTVGRVYSCTIILPFSGLSITVSRDIYAGFLDLLETALASLLAALLISVLIAVFFSRMLRRYVTLPIGKLKDSVKEIENGNYSVKAGFQGNDELGDLRDAISRMATTIENQIEEIKEEEEKQTRTEMRLLSEQLTPHFLYNTLECIQQEIQTGNSKASSEMTRALSLYLRTVLSYGSETITIRNEIQHDMSYIRIMNGRFRKDIIYQHRILPELEAEPILKMVLQPFIENSIKHGFGIGDDSTWIQQPEIETSFTLSGNTIRIEISDNGRGFDENHFLTIMKGGKEGEGHVGIRNTYLRLIKFYGEENVRISVSSLPFYRSTITIDVPRLPK</sequence>
<dbReference type="AlphaFoldDB" id="A0A9D9NE07"/>
<evidence type="ECO:0000313" key="15">
    <source>
        <dbReference type="EMBL" id="MBO8470043.1"/>
    </source>
</evidence>
<evidence type="ECO:0000313" key="16">
    <source>
        <dbReference type="Proteomes" id="UP000810292"/>
    </source>
</evidence>
<feature type="domain" description="HAMP" evidence="14">
    <location>
        <begin position="288"/>
        <end position="340"/>
    </location>
</feature>
<evidence type="ECO:0000256" key="5">
    <source>
        <dbReference type="ARBA" id="ARBA00022692"/>
    </source>
</evidence>
<dbReference type="Proteomes" id="UP000810292">
    <property type="component" value="Unassembled WGS sequence"/>
</dbReference>
<organism evidence="15 16">
    <name type="scientific">Candidatus Ornithospirochaeta stercoravium</name>
    <dbReference type="NCBI Taxonomy" id="2840897"/>
    <lineage>
        <taxon>Bacteria</taxon>
        <taxon>Pseudomonadati</taxon>
        <taxon>Spirochaetota</taxon>
        <taxon>Spirochaetia</taxon>
        <taxon>Spirochaetales</taxon>
        <taxon>Spirochaetaceae</taxon>
        <taxon>Spirochaetaceae incertae sedis</taxon>
        <taxon>Candidatus Ornithospirochaeta</taxon>
    </lineage>
</organism>
<dbReference type="SMART" id="SM00304">
    <property type="entry name" value="HAMP"/>
    <property type="match status" value="1"/>
</dbReference>
<reference evidence="15" key="1">
    <citation type="submission" date="2020-10" db="EMBL/GenBank/DDBJ databases">
        <authorList>
            <person name="Gilroy R."/>
        </authorList>
    </citation>
    <scope>NUCLEOTIDE SEQUENCE</scope>
    <source>
        <strain evidence="15">14700</strain>
    </source>
</reference>
<proteinExistence type="predicted"/>
<evidence type="ECO:0000256" key="3">
    <source>
        <dbReference type="ARBA" id="ARBA00022553"/>
    </source>
</evidence>
<keyword evidence="7 15" id="KW-0418">Kinase</keyword>
<comment type="subcellular location">
    <subcellularLocation>
        <location evidence="1">Cell membrane</location>
        <topology evidence="1">Multi-pass membrane protein</topology>
    </subcellularLocation>
</comment>
<dbReference type="GO" id="GO:0005524">
    <property type="term" value="F:ATP binding"/>
    <property type="evidence" value="ECO:0007669"/>
    <property type="project" value="UniProtKB-KW"/>
</dbReference>
<dbReference type="PANTHER" id="PTHR34220">
    <property type="entry name" value="SENSOR HISTIDINE KINASE YPDA"/>
    <property type="match status" value="1"/>
</dbReference>
<keyword evidence="9 13" id="KW-1133">Transmembrane helix</keyword>
<dbReference type="Pfam" id="PF02518">
    <property type="entry name" value="HATPase_c"/>
    <property type="match status" value="1"/>
</dbReference>
<evidence type="ECO:0000256" key="11">
    <source>
        <dbReference type="ARBA" id="ARBA00023136"/>
    </source>
</evidence>
<keyword evidence="5 13" id="KW-0812">Transmembrane</keyword>
<dbReference type="PROSITE" id="PS50885">
    <property type="entry name" value="HAMP"/>
    <property type="match status" value="1"/>
</dbReference>
<name>A0A9D9NE07_9SPIO</name>
<dbReference type="InterPro" id="IPR036890">
    <property type="entry name" value="HATPase_C_sf"/>
</dbReference>
<dbReference type="Pfam" id="PF00672">
    <property type="entry name" value="HAMP"/>
    <property type="match status" value="1"/>
</dbReference>
<evidence type="ECO:0000256" key="7">
    <source>
        <dbReference type="ARBA" id="ARBA00022777"/>
    </source>
</evidence>
<feature type="coiled-coil region" evidence="12">
    <location>
        <begin position="325"/>
        <end position="355"/>
    </location>
</feature>
<evidence type="ECO:0000256" key="2">
    <source>
        <dbReference type="ARBA" id="ARBA00022475"/>
    </source>
</evidence>
<keyword evidence="6" id="KW-0547">Nucleotide-binding</keyword>
<evidence type="ECO:0000256" key="9">
    <source>
        <dbReference type="ARBA" id="ARBA00022989"/>
    </source>
</evidence>
<evidence type="ECO:0000256" key="13">
    <source>
        <dbReference type="SAM" id="Phobius"/>
    </source>
</evidence>
<dbReference type="SUPFAM" id="SSF55874">
    <property type="entry name" value="ATPase domain of HSP90 chaperone/DNA topoisomerase II/histidine kinase"/>
    <property type="match status" value="1"/>
</dbReference>
<evidence type="ECO:0000256" key="8">
    <source>
        <dbReference type="ARBA" id="ARBA00022840"/>
    </source>
</evidence>
<keyword evidence="10" id="KW-0902">Two-component regulatory system</keyword>
<protein>
    <submittedName>
        <fullName evidence="15">Histidine kinase</fullName>
    </submittedName>
</protein>
<evidence type="ECO:0000256" key="1">
    <source>
        <dbReference type="ARBA" id="ARBA00004651"/>
    </source>
</evidence>
<dbReference type="PANTHER" id="PTHR34220:SF11">
    <property type="entry name" value="SENSOR PROTEIN KINASE HPTS"/>
    <property type="match status" value="1"/>
</dbReference>
<evidence type="ECO:0000256" key="10">
    <source>
        <dbReference type="ARBA" id="ARBA00023012"/>
    </source>
</evidence>
<dbReference type="Gene3D" id="3.30.565.10">
    <property type="entry name" value="Histidine kinase-like ATPase, C-terminal domain"/>
    <property type="match status" value="1"/>
</dbReference>
<dbReference type="InterPro" id="IPR003660">
    <property type="entry name" value="HAMP_dom"/>
</dbReference>
<feature type="transmembrane region" description="Helical" evidence="13">
    <location>
        <begin position="264"/>
        <end position="282"/>
    </location>
</feature>
<feature type="transmembrane region" description="Helical" evidence="13">
    <location>
        <begin position="15"/>
        <end position="38"/>
    </location>
</feature>
<dbReference type="InterPro" id="IPR003594">
    <property type="entry name" value="HATPase_dom"/>
</dbReference>
<dbReference type="GO" id="GO:0005886">
    <property type="term" value="C:plasma membrane"/>
    <property type="evidence" value="ECO:0007669"/>
    <property type="project" value="UniProtKB-SubCell"/>
</dbReference>
<gene>
    <name evidence="15" type="ORF">IAA72_09735</name>
</gene>
<comment type="caution">
    <text evidence="15">The sequence shown here is derived from an EMBL/GenBank/DDBJ whole genome shotgun (WGS) entry which is preliminary data.</text>
</comment>
<evidence type="ECO:0000256" key="6">
    <source>
        <dbReference type="ARBA" id="ARBA00022741"/>
    </source>
</evidence>
<evidence type="ECO:0000259" key="14">
    <source>
        <dbReference type="PROSITE" id="PS50885"/>
    </source>
</evidence>
<dbReference type="EMBL" id="JADIMF010000156">
    <property type="protein sequence ID" value="MBO8470043.1"/>
    <property type="molecule type" value="Genomic_DNA"/>
</dbReference>
<reference evidence="15" key="2">
    <citation type="journal article" date="2021" name="PeerJ">
        <title>Extensive microbial diversity within the chicken gut microbiome revealed by metagenomics and culture.</title>
        <authorList>
            <person name="Gilroy R."/>
            <person name="Ravi A."/>
            <person name="Getino M."/>
            <person name="Pursley I."/>
            <person name="Horton D.L."/>
            <person name="Alikhan N.F."/>
            <person name="Baker D."/>
            <person name="Gharbi K."/>
            <person name="Hall N."/>
            <person name="Watson M."/>
            <person name="Adriaenssens E.M."/>
            <person name="Foster-Nyarko E."/>
            <person name="Jarju S."/>
            <person name="Secka A."/>
            <person name="Antonio M."/>
            <person name="Oren A."/>
            <person name="Chaudhuri R.R."/>
            <person name="La Ragione R."/>
            <person name="Hildebrand F."/>
            <person name="Pallen M.J."/>
        </authorList>
    </citation>
    <scope>NUCLEOTIDE SEQUENCE</scope>
    <source>
        <strain evidence="15">14700</strain>
    </source>
</reference>
<dbReference type="Pfam" id="PF06580">
    <property type="entry name" value="His_kinase"/>
    <property type="match status" value="1"/>
</dbReference>
<evidence type="ECO:0000256" key="4">
    <source>
        <dbReference type="ARBA" id="ARBA00022679"/>
    </source>
</evidence>
<evidence type="ECO:0000256" key="12">
    <source>
        <dbReference type="SAM" id="Coils"/>
    </source>
</evidence>
<dbReference type="InterPro" id="IPR010559">
    <property type="entry name" value="Sig_transdc_His_kin_internal"/>
</dbReference>
<keyword evidence="3" id="KW-0597">Phosphoprotein</keyword>
<keyword evidence="8" id="KW-0067">ATP-binding</keyword>
<keyword evidence="12" id="KW-0175">Coiled coil</keyword>
<keyword evidence="4" id="KW-0808">Transferase</keyword>
<dbReference type="SUPFAM" id="SSF158472">
    <property type="entry name" value="HAMP domain-like"/>
    <property type="match status" value="1"/>
</dbReference>
<keyword evidence="2" id="KW-1003">Cell membrane</keyword>
<dbReference type="Gene3D" id="6.10.340.10">
    <property type="match status" value="1"/>
</dbReference>
<keyword evidence="11 13" id="KW-0472">Membrane</keyword>
<dbReference type="CDD" id="cd06225">
    <property type="entry name" value="HAMP"/>
    <property type="match status" value="1"/>
</dbReference>
<accession>A0A9D9NE07</accession>